<accession>A0A4S8I493</accession>
<comment type="caution">
    <text evidence="1">The sequence shown here is derived from an EMBL/GenBank/DDBJ whole genome shotgun (WGS) entry which is preliminary data.</text>
</comment>
<evidence type="ECO:0008006" key="3">
    <source>
        <dbReference type="Google" id="ProtNLM"/>
    </source>
</evidence>
<proteinExistence type="predicted"/>
<dbReference type="AlphaFoldDB" id="A0A4S8I493"/>
<reference evidence="1 2" key="1">
    <citation type="submission" date="2019-04" db="EMBL/GenBank/DDBJ databases">
        <title>Niastella caeni sp. nov., isolated from activated sludge.</title>
        <authorList>
            <person name="Sheng M."/>
        </authorList>
    </citation>
    <scope>NUCLEOTIDE SEQUENCE [LARGE SCALE GENOMIC DNA]</scope>
    <source>
        <strain evidence="1 2">HX-2-15</strain>
    </source>
</reference>
<dbReference type="EMBL" id="STFF01000001">
    <property type="protein sequence ID" value="THU41312.1"/>
    <property type="molecule type" value="Genomic_DNA"/>
</dbReference>
<protein>
    <recommendedName>
        <fullName evidence="3">6-phosphogluconate dehydrogenase</fullName>
    </recommendedName>
</protein>
<dbReference type="OrthoDB" id="9794557at2"/>
<sequence length="124" mass="14326">MRKIFFIVAALLLTGAGIIIYWKYFYVFGQGVKSGHLNYVVLKGDLFKTYEGKLIQEGFRPRTAGTMGSYEFEFSVVNKSIAEKLMANSGKWFDLQYKEYHNVVPWRGNTAYIVDSIISMRDDR</sequence>
<dbReference type="Proteomes" id="UP000306918">
    <property type="component" value="Unassembled WGS sequence"/>
</dbReference>
<evidence type="ECO:0000313" key="2">
    <source>
        <dbReference type="Proteomes" id="UP000306918"/>
    </source>
</evidence>
<dbReference type="RefSeq" id="WP_136575802.1">
    <property type="nucleotide sequence ID" value="NZ_STFF01000001.1"/>
</dbReference>
<organism evidence="1 2">
    <name type="scientific">Niastella caeni</name>
    <dbReference type="NCBI Taxonomy" id="2569763"/>
    <lineage>
        <taxon>Bacteria</taxon>
        <taxon>Pseudomonadati</taxon>
        <taxon>Bacteroidota</taxon>
        <taxon>Chitinophagia</taxon>
        <taxon>Chitinophagales</taxon>
        <taxon>Chitinophagaceae</taxon>
        <taxon>Niastella</taxon>
    </lineage>
</organism>
<name>A0A4S8I493_9BACT</name>
<gene>
    <name evidence="1" type="ORF">FAM09_04165</name>
</gene>
<keyword evidence="2" id="KW-1185">Reference proteome</keyword>
<evidence type="ECO:0000313" key="1">
    <source>
        <dbReference type="EMBL" id="THU41312.1"/>
    </source>
</evidence>